<evidence type="ECO:0000313" key="1">
    <source>
        <dbReference type="EMBL" id="CAF1711339.1"/>
    </source>
</evidence>
<reference evidence="1" key="1">
    <citation type="submission" date="2021-01" db="EMBL/GenBank/DDBJ databases">
        <authorList>
            <consortium name="Genoscope - CEA"/>
            <person name="William W."/>
        </authorList>
    </citation>
    <scope>NUCLEOTIDE SEQUENCE</scope>
</reference>
<protein>
    <submittedName>
        <fullName evidence="1">(rape) hypothetical protein</fullName>
    </submittedName>
</protein>
<name>A0A816IPT9_BRANA</name>
<sequence length="36" mass="4204">MYSVLGMNNLSATKSQRSITIKHLYQWRILTILLPI</sequence>
<gene>
    <name evidence="1" type="ORF">DARMORV10_C03P84890.1</name>
</gene>
<organism evidence="1">
    <name type="scientific">Brassica napus</name>
    <name type="common">Rape</name>
    <dbReference type="NCBI Taxonomy" id="3708"/>
    <lineage>
        <taxon>Eukaryota</taxon>
        <taxon>Viridiplantae</taxon>
        <taxon>Streptophyta</taxon>
        <taxon>Embryophyta</taxon>
        <taxon>Tracheophyta</taxon>
        <taxon>Spermatophyta</taxon>
        <taxon>Magnoliopsida</taxon>
        <taxon>eudicotyledons</taxon>
        <taxon>Gunneridae</taxon>
        <taxon>Pentapetalae</taxon>
        <taxon>rosids</taxon>
        <taxon>malvids</taxon>
        <taxon>Brassicales</taxon>
        <taxon>Brassicaceae</taxon>
        <taxon>Brassiceae</taxon>
        <taxon>Brassica</taxon>
    </lineage>
</organism>
<dbReference type="EMBL" id="HG994367">
    <property type="protein sequence ID" value="CAF1711339.1"/>
    <property type="molecule type" value="Genomic_DNA"/>
</dbReference>
<accession>A0A816IPT9</accession>
<dbReference type="AlphaFoldDB" id="A0A816IPT9"/>
<dbReference type="Proteomes" id="UP001295469">
    <property type="component" value="Chromosome C03"/>
</dbReference>
<proteinExistence type="predicted"/>